<proteinExistence type="predicted"/>
<feature type="chain" id="PRO_5012530178" evidence="1">
    <location>
        <begin position="22"/>
        <end position="187"/>
    </location>
</feature>
<evidence type="ECO:0000256" key="1">
    <source>
        <dbReference type="SAM" id="SignalP"/>
    </source>
</evidence>
<name>A0A1X4NRH8_9RHOB</name>
<dbReference type="EMBL" id="JFKC01000001">
    <property type="protein sequence ID" value="OSQ53574.1"/>
    <property type="molecule type" value="Genomic_DNA"/>
</dbReference>
<dbReference type="Proteomes" id="UP000193926">
    <property type="component" value="Unassembled WGS sequence"/>
</dbReference>
<organism evidence="2 3">
    <name type="scientific">Marivita geojedonensis</name>
    <dbReference type="NCBI Taxonomy" id="1123756"/>
    <lineage>
        <taxon>Bacteria</taxon>
        <taxon>Pseudomonadati</taxon>
        <taxon>Pseudomonadota</taxon>
        <taxon>Alphaproteobacteria</taxon>
        <taxon>Rhodobacterales</taxon>
        <taxon>Roseobacteraceae</taxon>
        <taxon>Marivita</taxon>
    </lineage>
</organism>
<sequence>MKRFTILALTAALSLPLSAQADEISDTLQAAIDAYNEGDITYALEELDYARQKLMALRAEAFQQFLPAAPDGWSRDVETEMQAGLAMMGGGLGASAEYRAPDGSQYYTITMMADNAMVVSMGGMIANAAAMGMKVERVGRQRVAINDGQAMALVNNRILVTVEGGDEALMMQAMESIDFEALSNFGN</sequence>
<evidence type="ECO:0000313" key="3">
    <source>
        <dbReference type="Proteomes" id="UP000193926"/>
    </source>
</evidence>
<dbReference type="STRING" id="1123756.MGEO_02405"/>
<dbReference type="AlphaFoldDB" id="A0A1X4NRH8"/>
<keyword evidence="3" id="KW-1185">Reference proteome</keyword>
<evidence type="ECO:0000313" key="2">
    <source>
        <dbReference type="EMBL" id="OSQ53574.1"/>
    </source>
</evidence>
<gene>
    <name evidence="2" type="ORF">MGEO_02405</name>
</gene>
<comment type="caution">
    <text evidence="2">The sequence shown here is derived from an EMBL/GenBank/DDBJ whole genome shotgun (WGS) entry which is preliminary data.</text>
</comment>
<dbReference type="RefSeq" id="WP_085635256.1">
    <property type="nucleotide sequence ID" value="NZ_JFKC01000001.1"/>
</dbReference>
<accession>A0A1X4NRH8</accession>
<dbReference type="OrthoDB" id="7265885at2"/>
<protein>
    <submittedName>
        <fullName evidence="2">Uncharacterized protein</fullName>
    </submittedName>
</protein>
<keyword evidence="1" id="KW-0732">Signal</keyword>
<reference evidence="2 3" key="1">
    <citation type="submission" date="2014-03" db="EMBL/GenBank/DDBJ databases">
        <title>The draft genome sequence of Marivita geojedonensis KCTC 23882.</title>
        <authorList>
            <person name="Lai Q."/>
            <person name="Shao Z."/>
        </authorList>
    </citation>
    <scope>NUCLEOTIDE SEQUENCE [LARGE SCALE GENOMIC DNA]</scope>
    <source>
        <strain evidence="2 3">DPG-138</strain>
    </source>
</reference>
<feature type="signal peptide" evidence="1">
    <location>
        <begin position="1"/>
        <end position="21"/>
    </location>
</feature>